<dbReference type="Gene3D" id="1.10.3720.10">
    <property type="entry name" value="MetI-like"/>
    <property type="match status" value="1"/>
</dbReference>
<feature type="domain" description="ABC transmembrane type-1" evidence="8">
    <location>
        <begin position="70"/>
        <end position="261"/>
    </location>
</feature>
<dbReference type="PROSITE" id="PS50928">
    <property type="entry name" value="ABC_TM1"/>
    <property type="match status" value="1"/>
</dbReference>
<keyword evidence="5 7" id="KW-1133">Transmembrane helix</keyword>
<dbReference type="EMBL" id="QVEP01000086">
    <property type="protein sequence ID" value="RGB71750.1"/>
    <property type="molecule type" value="Genomic_DNA"/>
</dbReference>
<evidence type="ECO:0000256" key="6">
    <source>
        <dbReference type="ARBA" id="ARBA00023136"/>
    </source>
</evidence>
<feature type="transmembrane region" description="Helical" evidence="7">
    <location>
        <begin position="12"/>
        <end position="32"/>
    </location>
</feature>
<dbReference type="PANTHER" id="PTHR43744:SF8">
    <property type="entry name" value="SN-GLYCEROL-3-PHOSPHATE TRANSPORT SYSTEM PERMEASE PROTEIN UGPE"/>
    <property type="match status" value="1"/>
</dbReference>
<evidence type="ECO:0000259" key="8">
    <source>
        <dbReference type="PROSITE" id="PS50928"/>
    </source>
</evidence>
<evidence type="ECO:0000256" key="5">
    <source>
        <dbReference type="ARBA" id="ARBA00022989"/>
    </source>
</evidence>
<name>A0A3E2TAS9_9FIRM</name>
<accession>A0A3E2TAS9</accession>
<evidence type="ECO:0000256" key="4">
    <source>
        <dbReference type="ARBA" id="ARBA00022692"/>
    </source>
</evidence>
<sequence>MNKRAKKQKAIIFVIVLILALIFVYPLFLIVMNSVKPLAQILTKPLSWPDVFQIENYVKAFKEVNVLHVMKNTAVLTIGSVAGITLLAAMTAYWTFRYQTKYSKVFETFVILSMLIPFASLMLPLVQVMKVLGLNNSMFGTILTYWGIGLAFAFFMMQSAVKGLPVELEESARIDGCSRTRIFFSIIIPLLKPTMVSVVLMDMFWIWNDFMVPLIMMNNERLMTIQLSISRLFGQYASKWDIALPALVMTILPIVIVFILLQKKIMDGVIAGAVKG</sequence>
<comment type="subcellular location">
    <subcellularLocation>
        <location evidence="1 7">Cell membrane</location>
        <topology evidence="1 7">Multi-pass membrane protein</topology>
    </subcellularLocation>
</comment>
<dbReference type="RefSeq" id="WP_117529254.1">
    <property type="nucleotide sequence ID" value="NZ_JAQDKA010000032.1"/>
</dbReference>
<feature type="transmembrane region" description="Helical" evidence="7">
    <location>
        <begin position="74"/>
        <end position="96"/>
    </location>
</feature>
<keyword evidence="4 7" id="KW-0812">Transmembrane</keyword>
<comment type="similarity">
    <text evidence="7">Belongs to the binding-protein-dependent transport system permease family.</text>
</comment>
<feature type="transmembrane region" description="Helical" evidence="7">
    <location>
        <begin position="182"/>
        <end position="207"/>
    </location>
</feature>
<dbReference type="InterPro" id="IPR000515">
    <property type="entry name" value="MetI-like"/>
</dbReference>
<dbReference type="PANTHER" id="PTHR43744">
    <property type="entry name" value="ABC TRANSPORTER PERMEASE PROTEIN MG189-RELATED-RELATED"/>
    <property type="match status" value="1"/>
</dbReference>
<dbReference type="GO" id="GO:0005886">
    <property type="term" value="C:plasma membrane"/>
    <property type="evidence" value="ECO:0007669"/>
    <property type="project" value="UniProtKB-SubCell"/>
</dbReference>
<reference evidence="9 10" key="1">
    <citation type="submission" date="2018-08" db="EMBL/GenBank/DDBJ databases">
        <title>A genome reference for cultivated species of the human gut microbiota.</title>
        <authorList>
            <person name="Zou Y."/>
            <person name="Xue W."/>
            <person name="Luo G."/>
        </authorList>
    </citation>
    <scope>NUCLEOTIDE SEQUENCE [LARGE SCALE GENOMIC DNA]</scope>
    <source>
        <strain evidence="9 10">AF45-17</strain>
    </source>
</reference>
<dbReference type="InterPro" id="IPR035906">
    <property type="entry name" value="MetI-like_sf"/>
</dbReference>
<evidence type="ECO:0000313" key="10">
    <source>
        <dbReference type="Proteomes" id="UP000260773"/>
    </source>
</evidence>
<dbReference type="CDD" id="cd06261">
    <property type="entry name" value="TM_PBP2"/>
    <property type="match status" value="1"/>
</dbReference>
<evidence type="ECO:0000256" key="1">
    <source>
        <dbReference type="ARBA" id="ARBA00004651"/>
    </source>
</evidence>
<evidence type="ECO:0000256" key="2">
    <source>
        <dbReference type="ARBA" id="ARBA00022448"/>
    </source>
</evidence>
<dbReference type="Proteomes" id="UP000260773">
    <property type="component" value="Unassembled WGS sequence"/>
</dbReference>
<organism evidence="9 10">
    <name type="scientific">Coprococcus catus</name>
    <dbReference type="NCBI Taxonomy" id="116085"/>
    <lineage>
        <taxon>Bacteria</taxon>
        <taxon>Bacillati</taxon>
        <taxon>Bacillota</taxon>
        <taxon>Clostridia</taxon>
        <taxon>Lachnospirales</taxon>
        <taxon>Lachnospiraceae</taxon>
        <taxon>Coprococcus</taxon>
    </lineage>
</organism>
<keyword evidence="6 7" id="KW-0472">Membrane</keyword>
<comment type="caution">
    <text evidence="9">The sequence shown here is derived from an EMBL/GenBank/DDBJ whole genome shotgun (WGS) entry which is preliminary data.</text>
</comment>
<protein>
    <submittedName>
        <fullName evidence="9">Carbohydrate ABC transporter permease</fullName>
    </submittedName>
</protein>
<keyword evidence="2 7" id="KW-0813">Transport</keyword>
<feature type="transmembrane region" description="Helical" evidence="7">
    <location>
        <begin position="108"/>
        <end position="126"/>
    </location>
</feature>
<gene>
    <name evidence="9" type="ORF">DW070_16975</name>
</gene>
<dbReference type="AlphaFoldDB" id="A0A3E2TAS9"/>
<evidence type="ECO:0000256" key="7">
    <source>
        <dbReference type="RuleBase" id="RU363032"/>
    </source>
</evidence>
<dbReference type="Pfam" id="PF00528">
    <property type="entry name" value="BPD_transp_1"/>
    <property type="match status" value="1"/>
</dbReference>
<evidence type="ECO:0000313" key="9">
    <source>
        <dbReference type="EMBL" id="RGB71750.1"/>
    </source>
</evidence>
<feature type="transmembrane region" description="Helical" evidence="7">
    <location>
        <begin position="138"/>
        <end position="161"/>
    </location>
</feature>
<keyword evidence="3" id="KW-1003">Cell membrane</keyword>
<feature type="transmembrane region" description="Helical" evidence="7">
    <location>
        <begin position="242"/>
        <end position="261"/>
    </location>
</feature>
<proteinExistence type="inferred from homology"/>
<dbReference type="GO" id="GO:0055085">
    <property type="term" value="P:transmembrane transport"/>
    <property type="evidence" value="ECO:0007669"/>
    <property type="project" value="InterPro"/>
</dbReference>
<evidence type="ECO:0000256" key="3">
    <source>
        <dbReference type="ARBA" id="ARBA00022475"/>
    </source>
</evidence>
<dbReference type="SUPFAM" id="SSF161098">
    <property type="entry name" value="MetI-like"/>
    <property type="match status" value="1"/>
</dbReference>